<name>A0A7Y8GSE6_9BURK</name>
<evidence type="ECO:0000256" key="5">
    <source>
        <dbReference type="ARBA" id="ARBA00022679"/>
    </source>
</evidence>
<comment type="caution">
    <text evidence="16">The sequence shown here is derived from an EMBL/GenBank/DDBJ whole genome shotgun (WGS) entry which is preliminary data.</text>
</comment>
<evidence type="ECO:0000256" key="2">
    <source>
        <dbReference type="ARBA" id="ARBA00004141"/>
    </source>
</evidence>
<keyword evidence="4" id="KW-0597">Phosphoprotein</keyword>
<evidence type="ECO:0000256" key="9">
    <source>
        <dbReference type="ARBA" id="ARBA00022840"/>
    </source>
</evidence>
<gene>
    <name evidence="16" type="ORF">F3K02_01720</name>
</gene>
<feature type="domain" description="HAMP" evidence="15">
    <location>
        <begin position="169"/>
        <end position="221"/>
    </location>
</feature>
<dbReference type="InterPro" id="IPR003661">
    <property type="entry name" value="HisK_dim/P_dom"/>
</dbReference>
<dbReference type="Pfam" id="PF02518">
    <property type="entry name" value="HATPase_c"/>
    <property type="match status" value="1"/>
</dbReference>
<dbReference type="AlphaFoldDB" id="A0A7Y8GSE6"/>
<evidence type="ECO:0000313" key="16">
    <source>
        <dbReference type="EMBL" id="NWF43972.1"/>
    </source>
</evidence>
<feature type="transmembrane region" description="Helical" evidence="13">
    <location>
        <begin position="153"/>
        <end position="176"/>
    </location>
</feature>
<dbReference type="Pfam" id="PF08521">
    <property type="entry name" value="2CSK_N"/>
    <property type="match status" value="1"/>
</dbReference>
<evidence type="ECO:0000256" key="6">
    <source>
        <dbReference type="ARBA" id="ARBA00022692"/>
    </source>
</evidence>
<evidence type="ECO:0000256" key="13">
    <source>
        <dbReference type="SAM" id="Phobius"/>
    </source>
</evidence>
<dbReference type="Gene3D" id="1.10.287.130">
    <property type="match status" value="1"/>
</dbReference>
<evidence type="ECO:0000256" key="7">
    <source>
        <dbReference type="ARBA" id="ARBA00022741"/>
    </source>
</evidence>
<evidence type="ECO:0000259" key="14">
    <source>
        <dbReference type="PROSITE" id="PS50109"/>
    </source>
</evidence>
<dbReference type="Gene3D" id="1.20.5.1040">
    <property type="entry name" value="Sensor protein qsec"/>
    <property type="match status" value="1"/>
</dbReference>
<dbReference type="Gene3D" id="3.30.565.10">
    <property type="entry name" value="Histidine kinase-like ATPase, C-terminal domain"/>
    <property type="match status" value="1"/>
</dbReference>
<organism evidence="16 17">
    <name type="scientific">Hydrogenophaga aromaticivorans</name>
    <dbReference type="NCBI Taxonomy" id="2610898"/>
    <lineage>
        <taxon>Bacteria</taxon>
        <taxon>Pseudomonadati</taxon>
        <taxon>Pseudomonadota</taxon>
        <taxon>Betaproteobacteria</taxon>
        <taxon>Burkholderiales</taxon>
        <taxon>Comamonadaceae</taxon>
        <taxon>Hydrogenophaga</taxon>
    </lineage>
</organism>
<accession>A0A7Y8GSE6</accession>
<dbReference type="InterPro" id="IPR013727">
    <property type="entry name" value="2CSK_N"/>
</dbReference>
<dbReference type="InterPro" id="IPR003660">
    <property type="entry name" value="HAMP_dom"/>
</dbReference>
<dbReference type="CDD" id="cd00082">
    <property type="entry name" value="HisKA"/>
    <property type="match status" value="1"/>
</dbReference>
<dbReference type="Pfam" id="PF00512">
    <property type="entry name" value="HisKA"/>
    <property type="match status" value="1"/>
</dbReference>
<comment type="catalytic activity">
    <reaction evidence="1">
        <text>ATP + protein L-histidine = ADP + protein N-phospho-L-histidine.</text>
        <dbReference type="EC" id="2.7.13.3"/>
    </reaction>
</comment>
<dbReference type="InterPro" id="IPR005467">
    <property type="entry name" value="His_kinase_dom"/>
</dbReference>
<evidence type="ECO:0000256" key="4">
    <source>
        <dbReference type="ARBA" id="ARBA00022553"/>
    </source>
</evidence>
<keyword evidence="8" id="KW-0418">Kinase</keyword>
<dbReference type="PROSITE" id="PS50885">
    <property type="entry name" value="HAMP"/>
    <property type="match status" value="1"/>
</dbReference>
<dbReference type="InterPro" id="IPR004358">
    <property type="entry name" value="Sig_transdc_His_kin-like_C"/>
</dbReference>
<dbReference type="PANTHER" id="PTHR45436:SF14">
    <property type="entry name" value="SENSOR PROTEIN QSEC"/>
    <property type="match status" value="1"/>
</dbReference>
<keyword evidence="17" id="KW-1185">Reference proteome</keyword>
<dbReference type="GO" id="GO:0005524">
    <property type="term" value="F:ATP binding"/>
    <property type="evidence" value="ECO:0007669"/>
    <property type="project" value="UniProtKB-KW"/>
</dbReference>
<keyword evidence="7" id="KW-0547">Nucleotide-binding</keyword>
<evidence type="ECO:0000256" key="8">
    <source>
        <dbReference type="ARBA" id="ARBA00022777"/>
    </source>
</evidence>
<dbReference type="SUPFAM" id="SSF55874">
    <property type="entry name" value="ATPase domain of HSP90 chaperone/DNA topoisomerase II/histidine kinase"/>
    <property type="match status" value="1"/>
</dbReference>
<keyword evidence="9" id="KW-0067">ATP-binding</keyword>
<dbReference type="SUPFAM" id="SSF47384">
    <property type="entry name" value="Homodimeric domain of signal transducing histidine kinase"/>
    <property type="match status" value="1"/>
</dbReference>
<evidence type="ECO:0000256" key="11">
    <source>
        <dbReference type="ARBA" id="ARBA00023012"/>
    </source>
</evidence>
<dbReference type="SMART" id="SM00387">
    <property type="entry name" value="HATPase_c"/>
    <property type="match status" value="1"/>
</dbReference>
<dbReference type="PROSITE" id="PS50109">
    <property type="entry name" value="HIS_KIN"/>
    <property type="match status" value="1"/>
</dbReference>
<reference evidence="16 17" key="1">
    <citation type="submission" date="2019-09" db="EMBL/GenBank/DDBJ databases">
        <title>Hydrogenophaga aromatica sp. nov., isolated from a para-xylene-degrading enrichment culture.</title>
        <authorList>
            <person name="Tancsics A."/>
            <person name="Banerjee S."/>
        </authorList>
    </citation>
    <scope>NUCLEOTIDE SEQUENCE [LARGE SCALE GENOMIC DNA]</scope>
    <source>
        <strain evidence="16 17">D2P1</strain>
    </source>
</reference>
<dbReference type="InterPro" id="IPR036890">
    <property type="entry name" value="HATPase_C_sf"/>
</dbReference>
<proteinExistence type="predicted"/>
<protein>
    <recommendedName>
        <fullName evidence="3">histidine kinase</fullName>
        <ecNumber evidence="3">2.7.13.3</ecNumber>
    </recommendedName>
</protein>
<feature type="domain" description="Histidine kinase" evidence="14">
    <location>
        <begin position="229"/>
        <end position="443"/>
    </location>
</feature>
<dbReference type="EC" id="2.7.13.3" evidence="3"/>
<dbReference type="SMART" id="SM00388">
    <property type="entry name" value="HisKA"/>
    <property type="match status" value="1"/>
</dbReference>
<evidence type="ECO:0000256" key="12">
    <source>
        <dbReference type="ARBA" id="ARBA00023136"/>
    </source>
</evidence>
<evidence type="ECO:0000313" key="17">
    <source>
        <dbReference type="Proteomes" id="UP000545507"/>
    </source>
</evidence>
<dbReference type="GO" id="GO:0000155">
    <property type="term" value="F:phosphorelay sensor kinase activity"/>
    <property type="evidence" value="ECO:0007669"/>
    <property type="project" value="InterPro"/>
</dbReference>
<sequence>MKRYLSSLRARLLVFVLLAILATALLQAGLAWRAARAETDEIFDYHMQQTALSLRAGLPQGLVTGVIPVPAEGQDFDFVLQIWTLDGELVFESAARAELPQRAVLGFTDVLAHGTRYRVFSVQARSFVIQVAQDLAVRQRMAGSLALRTAVPILLLAPLLMLLVGWVVSTSLAPVARAQRQVAQRQADDLTELTETDLPDEVRPLVHEFNGLLRRVAQAFDAQQRFVADAAHELRSPLAALKLQVQGLQRAPDDATRERAMERLGSGIDRATRLIEQLLVLARQQASAASGVRPEPVALDQLVRLAVADMAPAAQVRSIDLGLAQADAARVSGHAEALRILVRNLLENAVKYTPAGGQVDVALRAGAGTLELSVEDSGPGIPEAERGRVLDRFYRVPEAASAGSGLGLAIVKAVADLHGATLHLDASPTLGGLRVRVVFPPGAMG</sequence>
<dbReference type="Proteomes" id="UP000545507">
    <property type="component" value="Unassembled WGS sequence"/>
</dbReference>
<evidence type="ECO:0000256" key="1">
    <source>
        <dbReference type="ARBA" id="ARBA00000085"/>
    </source>
</evidence>
<dbReference type="GO" id="GO:0005886">
    <property type="term" value="C:plasma membrane"/>
    <property type="evidence" value="ECO:0007669"/>
    <property type="project" value="TreeGrafter"/>
</dbReference>
<keyword evidence="5" id="KW-0808">Transferase</keyword>
<dbReference type="PRINTS" id="PR00344">
    <property type="entry name" value="BCTRLSENSOR"/>
</dbReference>
<evidence type="ECO:0000259" key="15">
    <source>
        <dbReference type="PROSITE" id="PS50885"/>
    </source>
</evidence>
<evidence type="ECO:0000256" key="3">
    <source>
        <dbReference type="ARBA" id="ARBA00012438"/>
    </source>
</evidence>
<keyword evidence="6 13" id="KW-0812">Transmembrane</keyword>
<dbReference type="EMBL" id="VYGV01000001">
    <property type="protein sequence ID" value="NWF43972.1"/>
    <property type="molecule type" value="Genomic_DNA"/>
</dbReference>
<dbReference type="InterPro" id="IPR036097">
    <property type="entry name" value="HisK_dim/P_sf"/>
</dbReference>
<dbReference type="PANTHER" id="PTHR45436">
    <property type="entry name" value="SENSOR HISTIDINE KINASE YKOH"/>
    <property type="match status" value="1"/>
</dbReference>
<evidence type="ECO:0000256" key="10">
    <source>
        <dbReference type="ARBA" id="ARBA00022989"/>
    </source>
</evidence>
<keyword evidence="10 13" id="KW-1133">Transmembrane helix</keyword>
<dbReference type="CDD" id="cd00075">
    <property type="entry name" value="HATPase"/>
    <property type="match status" value="1"/>
</dbReference>
<dbReference type="InterPro" id="IPR003594">
    <property type="entry name" value="HATPase_dom"/>
</dbReference>
<keyword evidence="11" id="KW-0902">Two-component regulatory system</keyword>
<dbReference type="RefSeq" id="WP_177132618.1">
    <property type="nucleotide sequence ID" value="NZ_VYGV01000001.1"/>
</dbReference>
<keyword evidence="12 13" id="KW-0472">Membrane</keyword>
<comment type="subcellular location">
    <subcellularLocation>
        <location evidence="2">Membrane</location>
        <topology evidence="2">Multi-pass membrane protein</topology>
    </subcellularLocation>
</comment>
<dbReference type="InterPro" id="IPR050428">
    <property type="entry name" value="TCS_sensor_his_kinase"/>
</dbReference>